<dbReference type="InterPro" id="IPR018391">
    <property type="entry name" value="PQQ_b-propeller_rpt"/>
</dbReference>
<dbReference type="InterPro" id="IPR036852">
    <property type="entry name" value="Peptidase_S8/S53_dom_sf"/>
</dbReference>
<dbReference type="InterPro" id="IPR002372">
    <property type="entry name" value="PQQ_rpt_dom"/>
</dbReference>
<dbReference type="InterPro" id="IPR011047">
    <property type="entry name" value="Quinoprotein_ADH-like_sf"/>
</dbReference>
<protein>
    <submittedName>
        <fullName evidence="11">Uncharacterized protein</fullName>
    </submittedName>
</protein>
<sequence length="1094" mass="115881">MRKLIVFLTVVSLLLGTYGISDAGIKGAPNPPGFVGATVNGKNCEVLVSTSADKTVWALNPDLAGEEVQNCEIKIKKARGEQLAVETANRFVPGELLVKFTRGSNRQGNLDVIKGNGANVLKEIDPGNGLFHVSVAKGQERAIAKTLLTNPNVEYAEPNFLTHSFSTPSWGQEAIGAPQVWGIYDCGNAGIAVLDTGVAKNHPELQNVEAGWDFVNDDPDASDDEGHGTHVASIAAGATVGVCRNALVIPYKVLNSEGSGTYADITAAIVSATLNSRVKVLNLSLGGSNSSDTMREALNQAANAGKLIFVAAGNDLGEGPSYPAAYTSTIAINAFGTNFVLPVWSARFKGAEYRSLSAPGVGILGANYTGGLVKYSGTSMATPYASGAAAYLLSINPNLTAEEVKSLLFNSAVKLGDEKEYGHGALNLANAVKMTTGVNLNVLPLEWNTQSWPSLLTIGEETSILSSLKDPDGNVVSATALITTPIGSVLAPMSFDSTLKMWRADYMPLALGSYSATVISVSDGISVTSGFGYQATFNVVSTTLPSGWEMHGRLPQGGSYVDFNVDVSSVEQIYSQWNDISASTDQGVATHLGRSLVPEKVRVVGSCPFGEFGVQWAFDTLSGIYYSYYGVYETAKGLDCLDGIGIFGNHGAIGGQLFAVDQGSNHYNGWDARLHSYDPVSGRHNWTIHTEYHADGAVRISEDGLRLYIAGGPYDPLWSVSSVTGERIWSFFPNSGSVMDSEPVEKDGKVYVKVSGSSLSINKLYALNAYTGDVIWQFNPDRGFYGRSAPTLSPDGQTVVVCDGSFNMYAVDTATGNRMWKTALGGTNSSFCESVPAVTEEYVLIYTGSGVGGDTNNYLHLLDLQTGEIIVTRVVVDYGSVVASPAVSGDLVFLTDYRGKIRAYLLPTLGLVWEDVVDPYNISSWQTSVAIGEDENGKYAIVSASGNNGFFKAWKFRERVEQSTPPTLTPIPTNTPTVTRTPSPTRTTTPIGGATLTPTPTPTASNTSTPSQTPTLTPTSTPSPTATPCQWGSSWKCATPTASKTFTPTATGTAGSTTTSTATPSQTPTLTPTVLPTAQTNPNTHWIFLPFVIK</sequence>
<keyword evidence="2 5" id="KW-0645">Protease</keyword>
<feature type="domain" description="Peptidase S8/S53" evidence="8">
    <location>
        <begin position="191"/>
        <end position="424"/>
    </location>
</feature>
<evidence type="ECO:0000313" key="11">
    <source>
        <dbReference type="EMBL" id="OGC55430.1"/>
    </source>
</evidence>
<feature type="region of interest" description="Disordered" evidence="7">
    <location>
        <begin position="1046"/>
        <end position="1071"/>
    </location>
</feature>
<dbReference type="Gene3D" id="3.40.50.200">
    <property type="entry name" value="Peptidase S8/S53 domain"/>
    <property type="match status" value="1"/>
</dbReference>
<keyword evidence="4 5" id="KW-0720">Serine protease</keyword>
<dbReference type="InterPro" id="IPR023827">
    <property type="entry name" value="Peptidase_S8_Asp-AS"/>
</dbReference>
<dbReference type="GO" id="GO:0006508">
    <property type="term" value="P:proteolysis"/>
    <property type="evidence" value="ECO:0007669"/>
    <property type="project" value="UniProtKB-KW"/>
</dbReference>
<dbReference type="InterPro" id="IPR050131">
    <property type="entry name" value="Peptidase_S8_subtilisin-like"/>
</dbReference>
<gene>
    <name evidence="11" type="ORF">A3A78_00535</name>
</gene>
<accession>A0A1F4VER8</accession>
<comment type="similarity">
    <text evidence="1 5 6">Belongs to the peptidase S8 family.</text>
</comment>
<dbReference type="InterPro" id="IPR054399">
    <property type="entry name" value="Fervidolysin-like_N_prodom"/>
</dbReference>
<dbReference type="EMBL" id="MEVI01000002">
    <property type="protein sequence ID" value="OGC55430.1"/>
    <property type="molecule type" value="Genomic_DNA"/>
</dbReference>
<evidence type="ECO:0000259" key="9">
    <source>
        <dbReference type="Pfam" id="PF13360"/>
    </source>
</evidence>
<feature type="domain" description="Fervidolysin-like N-terminal prodomain" evidence="10">
    <location>
        <begin position="86"/>
        <end position="159"/>
    </location>
</feature>
<dbReference type="InterPro" id="IPR000209">
    <property type="entry name" value="Peptidase_S8/S53_dom"/>
</dbReference>
<dbReference type="PANTHER" id="PTHR43806:SF11">
    <property type="entry name" value="CEREVISIN-RELATED"/>
    <property type="match status" value="1"/>
</dbReference>
<dbReference type="SMART" id="SM00564">
    <property type="entry name" value="PQQ"/>
    <property type="match status" value="4"/>
</dbReference>
<dbReference type="SUPFAM" id="SSF50998">
    <property type="entry name" value="Quinoprotein alcohol dehydrogenase-like"/>
    <property type="match status" value="2"/>
</dbReference>
<organism evidence="11 12">
    <name type="scientific">candidate division WWE3 bacterium RIFCSPLOWO2_01_FULL_41_18</name>
    <dbReference type="NCBI Taxonomy" id="1802625"/>
    <lineage>
        <taxon>Bacteria</taxon>
        <taxon>Katanobacteria</taxon>
    </lineage>
</organism>
<evidence type="ECO:0000256" key="1">
    <source>
        <dbReference type="ARBA" id="ARBA00011073"/>
    </source>
</evidence>
<comment type="caution">
    <text evidence="11">The sequence shown here is derived from an EMBL/GenBank/DDBJ whole genome shotgun (WGS) entry which is preliminary data.</text>
</comment>
<dbReference type="Pfam" id="PF13360">
    <property type="entry name" value="PQQ_2"/>
    <property type="match status" value="1"/>
</dbReference>
<proteinExistence type="inferred from homology"/>
<feature type="region of interest" description="Disordered" evidence="7">
    <location>
        <begin position="962"/>
        <end position="1028"/>
    </location>
</feature>
<evidence type="ECO:0000256" key="7">
    <source>
        <dbReference type="SAM" id="MobiDB-lite"/>
    </source>
</evidence>
<feature type="active site" description="Charge relay system" evidence="5">
    <location>
        <position position="195"/>
    </location>
</feature>
<dbReference type="PROSITE" id="PS00136">
    <property type="entry name" value="SUBTILASE_ASP"/>
    <property type="match status" value="1"/>
</dbReference>
<name>A0A1F4VER8_UNCKA</name>
<evidence type="ECO:0000256" key="4">
    <source>
        <dbReference type="ARBA" id="ARBA00022825"/>
    </source>
</evidence>
<evidence type="ECO:0000259" key="8">
    <source>
        <dbReference type="Pfam" id="PF00082"/>
    </source>
</evidence>
<dbReference type="GO" id="GO:0004252">
    <property type="term" value="F:serine-type endopeptidase activity"/>
    <property type="evidence" value="ECO:0007669"/>
    <property type="project" value="UniProtKB-UniRule"/>
</dbReference>
<dbReference type="InterPro" id="IPR022398">
    <property type="entry name" value="Peptidase_S8_His-AS"/>
</dbReference>
<dbReference type="PROSITE" id="PS00138">
    <property type="entry name" value="SUBTILASE_SER"/>
    <property type="match status" value="1"/>
</dbReference>
<dbReference type="PROSITE" id="PS00137">
    <property type="entry name" value="SUBTILASE_HIS"/>
    <property type="match status" value="1"/>
</dbReference>
<feature type="active site" description="Charge relay system" evidence="5">
    <location>
        <position position="227"/>
    </location>
</feature>
<keyword evidence="3 5" id="KW-0378">Hydrolase</keyword>
<feature type="active site" description="Charge relay system" evidence="5">
    <location>
        <position position="379"/>
    </location>
</feature>
<dbReference type="PANTHER" id="PTHR43806">
    <property type="entry name" value="PEPTIDASE S8"/>
    <property type="match status" value="1"/>
</dbReference>
<dbReference type="AlphaFoldDB" id="A0A1F4VER8"/>
<dbReference type="Pfam" id="PF22148">
    <property type="entry name" value="Fervidolysin_NPro-like"/>
    <property type="match status" value="1"/>
</dbReference>
<dbReference type="SUPFAM" id="SSF52743">
    <property type="entry name" value="Subtilisin-like"/>
    <property type="match status" value="1"/>
</dbReference>
<dbReference type="InterPro" id="IPR015943">
    <property type="entry name" value="WD40/YVTN_repeat-like_dom_sf"/>
</dbReference>
<dbReference type="Pfam" id="PF00082">
    <property type="entry name" value="Peptidase_S8"/>
    <property type="match status" value="1"/>
</dbReference>
<evidence type="ECO:0000256" key="5">
    <source>
        <dbReference type="PROSITE-ProRule" id="PRU01240"/>
    </source>
</evidence>
<evidence type="ECO:0000256" key="6">
    <source>
        <dbReference type="RuleBase" id="RU003355"/>
    </source>
</evidence>
<evidence type="ECO:0000259" key="10">
    <source>
        <dbReference type="Pfam" id="PF22148"/>
    </source>
</evidence>
<evidence type="ECO:0000256" key="2">
    <source>
        <dbReference type="ARBA" id="ARBA00022670"/>
    </source>
</evidence>
<feature type="domain" description="Pyrrolo-quinoline quinone repeat" evidence="9">
    <location>
        <begin position="672"/>
        <end position="903"/>
    </location>
</feature>
<evidence type="ECO:0000313" key="12">
    <source>
        <dbReference type="Proteomes" id="UP000176504"/>
    </source>
</evidence>
<reference evidence="11 12" key="1">
    <citation type="journal article" date="2016" name="Nat. Commun.">
        <title>Thousands of microbial genomes shed light on interconnected biogeochemical processes in an aquifer system.</title>
        <authorList>
            <person name="Anantharaman K."/>
            <person name="Brown C.T."/>
            <person name="Hug L.A."/>
            <person name="Sharon I."/>
            <person name="Castelle C.J."/>
            <person name="Probst A.J."/>
            <person name="Thomas B.C."/>
            <person name="Singh A."/>
            <person name="Wilkins M.J."/>
            <person name="Karaoz U."/>
            <person name="Brodie E.L."/>
            <person name="Williams K.H."/>
            <person name="Hubbard S.S."/>
            <person name="Banfield J.F."/>
        </authorList>
    </citation>
    <scope>NUCLEOTIDE SEQUENCE [LARGE SCALE GENOMIC DNA]</scope>
</reference>
<dbReference type="Proteomes" id="UP000176504">
    <property type="component" value="Unassembled WGS sequence"/>
</dbReference>
<dbReference type="Gene3D" id="2.130.10.10">
    <property type="entry name" value="YVTN repeat-like/Quinoprotein amine dehydrogenase"/>
    <property type="match status" value="1"/>
</dbReference>
<feature type="compositionally biased region" description="Low complexity" evidence="7">
    <location>
        <begin position="964"/>
        <end position="1028"/>
    </location>
</feature>
<dbReference type="InterPro" id="IPR015500">
    <property type="entry name" value="Peptidase_S8_subtilisin-rel"/>
</dbReference>
<dbReference type="InterPro" id="IPR023828">
    <property type="entry name" value="Peptidase_S8_Ser-AS"/>
</dbReference>
<evidence type="ECO:0000256" key="3">
    <source>
        <dbReference type="ARBA" id="ARBA00022801"/>
    </source>
</evidence>
<dbReference type="PRINTS" id="PR00723">
    <property type="entry name" value="SUBTILISIN"/>
</dbReference>
<dbReference type="PROSITE" id="PS51892">
    <property type="entry name" value="SUBTILASE"/>
    <property type="match status" value="1"/>
</dbReference>